<reference evidence="3" key="1">
    <citation type="submission" date="2021-02" db="EMBL/GenBank/DDBJ databases">
        <authorList>
            <person name="Nowell W R."/>
        </authorList>
    </citation>
    <scope>NUCLEOTIDE SEQUENCE</scope>
</reference>
<accession>A0A820EPA2</accession>
<dbReference type="Proteomes" id="UP000663844">
    <property type="component" value="Unassembled WGS sequence"/>
</dbReference>
<proteinExistence type="predicted"/>
<evidence type="ECO:0000313" key="4">
    <source>
        <dbReference type="Proteomes" id="UP000663844"/>
    </source>
</evidence>
<evidence type="ECO:0000256" key="1">
    <source>
        <dbReference type="SAM" id="MobiDB-lite"/>
    </source>
</evidence>
<feature type="region of interest" description="Disordered" evidence="1">
    <location>
        <begin position="1"/>
        <end position="33"/>
    </location>
</feature>
<protein>
    <submittedName>
        <fullName evidence="3">Uncharacterized protein</fullName>
    </submittedName>
</protein>
<evidence type="ECO:0000313" key="3">
    <source>
        <dbReference type="EMBL" id="CAF4249103.1"/>
    </source>
</evidence>
<gene>
    <name evidence="2" type="ORF">OXD698_LOCUS19534</name>
    <name evidence="3" type="ORF">OXD698_LOCUS43334</name>
</gene>
<sequence>LDATPAIPQTIHTPAQQVAAEQNQRLAALRHAT</sequence>
<comment type="caution">
    <text evidence="3">The sequence shown here is derived from an EMBL/GenBank/DDBJ whole genome shotgun (WGS) entry which is preliminary data.</text>
</comment>
<feature type="compositionally biased region" description="Polar residues" evidence="1">
    <location>
        <begin position="10"/>
        <end position="25"/>
    </location>
</feature>
<dbReference type="EMBL" id="CAJOAZ010001504">
    <property type="protein sequence ID" value="CAF3822479.1"/>
    <property type="molecule type" value="Genomic_DNA"/>
</dbReference>
<evidence type="ECO:0000313" key="2">
    <source>
        <dbReference type="EMBL" id="CAF3822479.1"/>
    </source>
</evidence>
<dbReference type="EMBL" id="CAJOAZ010012222">
    <property type="protein sequence ID" value="CAF4249103.1"/>
    <property type="molecule type" value="Genomic_DNA"/>
</dbReference>
<feature type="non-terminal residue" evidence="3">
    <location>
        <position position="1"/>
    </location>
</feature>
<dbReference type="AlphaFoldDB" id="A0A820EPA2"/>
<organism evidence="3 4">
    <name type="scientific">Adineta steineri</name>
    <dbReference type="NCBI Taxonomy" id="433720"/>
    <lineage>
        <taxon>Eukaryota</taxon>
        <taxon>Metazoa</taxon>
        <taxon>Spiralia</taxon>
        <taxon>Gnathifera</taxon>
        <taxon>Rotifera</taxon>
        <taxon>Eurotatoria</taxon>
        <taxon>Bdelloidea</taxon>
        <taxon>Adinetida</taxon>
        <taxon>Adinetidae</taxon>
        <taxon>Adineta</taxon>
    </lineage>
</organism>
<name>A0A820EPA2_9BILA</name>